<dbReference type="EMBL" id="CP014945">
    <property type="protein sequence ID" value="AMT98240.1"/>
    <property type="molecule type" value="Genomic_DNA"/>
</dbReference>
<dbReference type="RefSeq" id="WP_062845716.1">
    <property type="nucleotide sequence ID" value="NZ_CP014945.1"/>
</dbReference>
<keyword evidence="2" id="KW-1185">Reference proteome</keyword>
<accession>A0ABM6A1J6</accession>
<evidence type="ECO:0000313" key="1">
    <source>
        <dbReference type="EMBL" id="AMT98240.1"/>
    </source>
</evidence>
<sequence length="216" mass="24350">MDNLVLRTYEQSFNDAIKFTIDKGFSCNLNSSKSNKQALSELISEISVIFANETSMYEKEGFNPIERFSIDCGNVHYAILNFIENNYPSINANITVGDVFVGKNQPFPFNESKCADWLINGIPKSLDFHTWITIDDDYILDCTIGTYINIRTSLHKEKNLKDNIYGGLIYGNEGNLAGTSFKSLNSKVPKEISDIKYIPIVIGRKAFLALAAKYKK</sequence>
<dbReference type="Proteomes" id="UP000076104">
    <property type="component" value="Chromosome"/>
</dbReference>
<organism evidence="1 2">
    <name type="scientific">Psychrobacter alimentarius</name>
    <dbReference type="NCBI Taxonomy" id="261164"/>
    <lineage>
        <taxon>Bacteria</taxon>
        <taxon>Pseudomonadati</taxon>
        <taxon>Pseudomonadota</taxon>
        <taxon>Gammaproteobacteria</taxon>
        <taxon>Moraxellales</taxon>
        <taxon>Moraxellaceae</taxon>
        <taxon>Psychrobacter</taxon>
    </lineage>
</organism>
<name>A0ABM6A1J6_9GAMM</name>
<gene>
    <name evidence="1" type="ORF">A3K91_2670</name>
</gene>
<reference evidence="1 2" key="1">
    <citation type="submission" date="2016-03" db="EMBL/GenBank/DDBJ databases">
        <title>Genome sequencing of Psychrobacter alimentarius PAMC 27889.</title>
        <authorList>
            <person name="Lee J."/>
            <person name="Kim O.-S."/>
        </authorList>
    </citation>
    <scope>NUCLEOTIDE SEQUENCE [LARGE SCALE GENOMIC DNA]</scope>
    <source>
        <strain evidence="1 2">PAMC 27889</strain>
    </source>
</reference>
<dbReference type="GeneID" id="33059250"/>
<evidence type="ECO:0000313" key="2">
    <source>
        <dbReference type="Proteomes" id="UP000076104"/>
    </source>
</evidence>
<protein>
    <submittedName>
        <fullName evidence="1">Uncharacterized protein</fullName>
    </submittedName>
</protein>
<proteinExistence type="predicted"/>